<evidence type="ECO:0000313" key="8">
    <source>
        <dbReference type="Proteomes" id="UP000184226"/>
    </source>
</evidence>
<dbReference type="InterPro" id="IPR015813">
    <property type="entry name" value="Pyrv/PenolPyrv_kinase-like_dom"/>
</dbReference>
<keyword evidence="2 5" id="KW-0479">Metal-binding</keyword>
<feature type="binding site" evidence="5">
    <location>
        <position position="140"/>
    </location>
    <ligand>
        <name>Mg(2+)</name>
        <dbReference type="ChEBI" id="CHEBI:18420"/>
    </ligand>
</feature>
<dbReference type="GO" id="GO:0000287">
    <property type="term" value="F:magnesium ion binding"/>
    <property type="evidence" value="ECO:0007669"/>
    <property type="project" value="TreeGrafter"/>
</dbReference>
<protein>
    <submittedName>
        <fullName evidence="7">Citrate lyase subunit beta / citryl-CoA lyase</fullName>
    </submittedName>
</protein>
<dbReference type="Pfam" id="PF03328">
    <property type="entry name" value="HpcH_HpaI"/>
    <property type="match status" value="1"/>
</dbReference>
<dbReference type="PANTHER" id="PTHR32308:SF0">
    <property type="entry name" value="HPCH_HPAI ALDOLASE_CITRATE LYASE DOMAIN-CONTAINING PROTEIN"/>
    <property type="match status" value="1"/>
</dbReference>
<accession>A0A1M5ZTG8</accession>
<sequence length="305" mass="33391">MPFKQASVPMSDINLWRSILFVPAVNDRYVESAMRRPADVLQIDLEDSVAPDDKALARGRVRGIARKFAAAGYDVTVRINRPWRMALPDIEQSVGADVAALTLPKVPDAAYVRYIGEILDECEAEQGLAIGHTRLIAMVEDAEGLANMAQIAAAGPRVCAMIVGAEDLAANMRMAVSEDTLYIPNAMAVASCRRAGIVPIGFVGSVADFNDADEFRRKITRARGLGFDAAFCIHPRQVEIVNEEFSPKLADVENARLLIAEFEKQKALGKAACTYNGRMVDLPVVLQARQLVERYAAYQQRPGSR</sequence>
<dbReference type="InterPro" id="IPR040442">
    <property type="entry name" value="Pyrv_kinase-like_dom_sf"/>
</dbReference>
<dbReference type="Proteomes" id="UP000184226">
    <property type="component" value="Unassembled WGS sequence"/>
</dbReference>
<feature type="binding site" evidence="4">
    <location>
        <position position="78"/>
    </location>
    <ligand>
        <name>substrate</name>
    </ligand>
</feature>
<dbReference type="PIRSF" id="PIRSF015582">
    <property type="entry name" value="Cit_lyase_B"/>
    <property type="match status" value="1"/>
</dbReference>
<dbReference type="GO" id="GO:0016829">
    <property type="term" value="F:lyase activity"/>
    <property type="evidence" value="ECO:0007669"/>
    <property type="project" value="UniProtKB-KW"/>
</dbReference>
<dbReference type="Gene3D" id="3.20.20.60">
    <property type="entry name" value="Phosphoenolpyruvate-binding domains"/>
    <property type="match status" value="1"/>
</dbReference>
<keyword evidence="8" id="KW-1185">Reference proteome</keyword>
<dbReference type="SUPFAM" id="SSF51621">
    <property type="entry name" value="Phosphoenolpyruvate/pyruvate domain"/>
    <property type="match status" value="1"/>
</dbReference>
<evidence type="ECO:0000256" key="5">
    <source>
        <dbReference type="PIRSR" id="PIRSR015582-2"/>
    </source>
</evidence>
<keyword evidence="3 5" id="KW-0460">Magnesium</keyword>
<dbReference type="GO" id="GO:0006107">
    <property type="term" value="P:oxaloacetate metabolic process"/>
    <property type="evidence" value="ECO:0007669"/>
    <property type="project" value="TreeGrafter"/>
</dbReference>
<evidence type="ECO:0000256" key="3">
    <source>
        <dbReference type="ARBA" id="ARBA00022842"/>
    </source>
</evidence>
<comment type="cofactor">
    <cofactor evidence="1">
        <name>Mg(2+)</name>
        <dbReference type="ChEBI" id="CHEBI:18420"/>
    </cofactor>
</comment>
<dbReference type="STRING" id="658167.SAMN04488135_11884"/>
<evidence type="ECO:0000256" key="4">
    <source>
        <dbReference type="PIRSR" id="PIRSR015582-1"/>
    </source>
</evidence>
<dbReference type="InterPro" id="IPR005000">
    <property type="entry name" value="Aldolase/citrate-lyase_domain"/>
</dbReference>
<reference evidence="7 8" key="1">
    <citation type="submission" date="2016-11" db="EMBL/GenBank/DDBJ databases">
        <authorList>
            <person name="Jaros S."/>
            <person name="Januszkiewicz K."/>
            <person name="Wedrychowicz H."/>
        </authorList>
    </citation>
    <scope>NUCLEOTIDE SEQUENCE [LARGE SCALE GENOMIC DNA]</scope>
    <source>
        <strain evidence="7 8">CGMCC 1.10190</strain>
    </source>
</reference>
<feature type="binding site" evidence="5">
    <location>
        <position position="167"/>
    </location>
    <ligand>
        <name>Mg(2+)</name>
        <dbReference type="ChEBI" id="CHEBI:18420"/>
    </ligand>
</feature>
<dbReference type="EMBL" id="FQXE01000018">
    <property type="protein sequence ID" value="SHI27557.1"/>
    <property type="molecule type" value="Genomic_DNA"/>
</dbReference>
<feature type="domain" description="HpcH/HpaI aldolase/citrate lyase" evidence="6">
    <location>
        <begin position="17"/>
        <end position="235"/>
    </location>
</feature>
<organism evidence="7 8">
    <name type="scientific">Pollutimonas bauzanensis</name>
    <dbReference type="NCBI Taxonomy" id="658167"/>
    <lineage>
        <taxon>Bacteria</taxon>
        <taxon>Pseudomonadati</taxon>
        <taxon>Pseudomonadota</taxon>
        <taxon>Betaproteobacteria</taxon>
        <taxon>Burkholderiales</taxon>
        <taxon>Alcaligenaceae</taxon>
        <taxon>Pollutimonas</taxon>
    </lineage>
</organism>
<gene>
    <name evidence="7" type="ORF">SAMN04488135_11884</name>
</gene>
<dbReference type="InterPro" id="IPR011206">
    <property type="entry name" value="Citrate_lyase_beta/mcl1/mcl2"/>
</dbReference>
<evidence type="ECO:0000259" key="6">
    <source>
        <dbReference type="Pfam" id="PF03328"/>
    </source>
</evidence>
<proteinExistence type="predicted"/>
<evidence type="ECO:0000256" key="2">
    <source>
        <dbReference type="ARBA" id="ARBA00022723"/>
    </source>
</evidence>
<keyword evidence="7" id="KW-0456">Lyase</keyword>
<dbReference type="OrthoDB" id="348111at2"/>
<dbReference type="AlphaFoldDB" id="A0A1M5ZTG8"/>
<name>A0A1M5ZTG8_9BURK</name>
<feature type="binding site" evidence="4">
    <location>
        <position position="140"/>
    </location>
    <ligand>
        <name>substrate</name>
    </ligand>
</feature>
<evidence type="ECO:0000313" key="7">
    <source>
        <dbReference type="EMBL" id="SHI27557.1"/>
    </source>
</evidence>
<evidence type="ECO:0000256" key="1">
    <source>
        <dbReference type="ARBA" id="ARBA00001946"/>
    </source>
</evidence>
<dbReference type="PANTHER" id="PTHR32308">
    <property type="entry name" value="LYASE BETA SUBUNIT, PUTATIVE (AFU_ORTHOLOGUE AFUA_4G13030)-RELATED"/>
    <property type="match status" value="1"/>
</dbReference>